<keyword evidence="6 9" id="KW-0812">Transmembrane</keyword>
<feature type="domain" description="ABC transmembrane type-2" evidence="10">
    <location>
        <begin position="72"/>
        <end position="297"/>
    </location>
</feature>
<evidence type="ECO:0000256" key="4">
    <source>
        <dbReference type="ARBA" id="ARBA00022475"/>
    </source>
</evidence>
<protein>
    <recommendedName>
        <fullName evidence="9">Transport permease protein</fullName>
    </recommendedName>
</protein>
<dbReference type="InterPro" id="IPR013525">
    <property type="entry name" value="ABC2_TM"/>
</dbReference>
<evidence type="ECO:0000256" key="9">
    <source>
        <dbReference type="RuleBase" id="RU361157"/>
    </source>
</evidence>
<feature type="transmembrane region" description="Helical" evidence="9">
    <location>
        <begin position="179"/>
        <end position="204"/>
    </location>
</feature>
<keyword evidence="5" id="KW-0997">Cell inner membrane</keyword>
<evidence type="ECO:0000313" key="12">
    <source>
        <dbReference type="Proteomes" id="UP000641932"/>
    </source>
</evidence>
<dbReference type="EMBL" id="BMMS01000004">
    <property type="protein sequence ID" value="GGO83267.1"/>
    <property type="molecule type" value="Genomic_DNA"/>
</dbReference>
<comment type="caution">
    <text evidence="9">Lacks conserved residue(s) required for the propagation of feature annotation.</text>
</comment>
<keyword evidence="7 9" id="KW-1133">Transmembrane helix</keyword>
<evidence type="ECO:0000256" key="7">
    <source>
        <dbReference type="ARBA" id="ARBA00022989"/>
    </source>
</evidence>
<keyword evidence="3 9" id="KW-0813">Transport</keyword>
<dbReference type="Pfam" id="PF01061">
    <property type="entry name" value="ABC2_membrane"/>
    <property type="match status" value="1"/>
</dbReference>
<accession>A0A917ZK30</accession>
<proteinExistence type="inferred from homology"/>
<feature type="transmembrane region" description="Helical" evidence="9">
    <location>
        <begin position="107"/>
        <end position="127"/>
    </location>
</feature>
<evidence type="ECO:0000313" key="11">
    <source>
        <dbReference type="EMBL" id="GGO83267.1"/>
    </source>
</evidence>
<dbReference type="GO" id="GO:0140359">
    <property type="term" value="F:ABC-type transporter activity"/>
    <property type="evidence" value="ECO:0007669"/>
    <property type="project" value="InterPro"/>
</dbReference>
<organism evidence="11 12">
    <name type="scientific">Wenjunlia tyrosinilytica</name>
    <dbReference type="NCBI Taxonomy" id="1544741"/>
    <lineage>
        <taxon>Bacteria</taxon>
        <taxon>Bacillati</taxon>
        <taxon>Actinomycetota</taxon>
        <taxon>Actinomycetes</taxon>
        <taxon>Kitasatosporales</taxon>
        <taxon>Streptomycetaceae</taxon>
        <taxon>Wenjunlia</taxon>
    </lineage>
</organism>
<comment type="similarity">
    <text evidence="2 9">Belongs to the ABC-2 integral membrane protein family.</text>
</comment>
<keyword evidence="4 9" id="KW-1003">Cell membrane</keyword>
<evidence type="ECO:0000259" key="10">
    <source>
        <dbReference type="PROSITE" id="PS51012"/>
    </source>
</evidence>
<keyword evidence="8 9" id="KW-0472">Membrane</keyword>
<dbReference type="PROSITE" id="PS51012">
    <property type="entry name" value="ABC_TM2"/>
    <property type="match status" value="1"/>
</dbReference>
<dbReference type="PANTHER" id="PTHR30413">
    <property type="entry name" value="INNER MEMBRANE TRANSPORT PERMEASE"/>
    <property type="match status" value="1"/>
</dbReference>
<dbReference type="GO" id="GO:0005886">
    <property type="term" value="C:plasma membrane"/>
    <property type="evidence" value="ECO:0007669"/>
    <property type="project" value="UniProtKB-SubCell"/>
</dbReference>
<dbReference type="RefSeq" id="WP_189130451.1">
    <property type="nucleotide sequence ID" value="NZ_BMMS01000004.1"/>
</dbReference>
<feature type="transmembrane region" description="Helical" evidence="9">
    <location>
        <begin position="148"/>
        <end position="173"/>
    </location>
</feature>
<reference evidence="11" key="1">
    <citation type="journal article" date="2014" name="Int. J. Syst. Evol. Microbiol.">
        <title>Complete genome sequence of Corynebacterium casei LMG S-19264T (=DSM 44701T), isolated from a smear-ripened cheese.</title>
        <authorList>
            <consortium name="US DOE Joint Genome Institute (JGI-PGF)"/>
            <person name="Walter F."/>
            <person name="Albersmeier A."/>
            <person name="Kalinowski J."/>
            <person name="Ruckert C."/>
        </authorList>
    </citation>
    <scope>NUCLEOTIDE SEQUENCE</scope>
    <source>
        <strain evidence="11">CGMCC 4.7201</strain>
    </source>
</reference>
<comment type="caution">
    <text evidence="11">The sequence shown here is derived from an EMBL/GenBank/DDBJ whole genome shotgun (WGS) entry which is preliminary data.</text>
</comment>
<evidence type="ECO:0000256" key="6">
    <source>
        <dbReference type="ARBA" id="ARBA00022692"/>
    </source>
</evidence>
<dbReference type="AlphaFoldDB" id="A0A917ZK30"/>
<dbReference type="PANTHER" id="PTHR30413:SF8">
    <property type="entry name" value="TRANSPORT PERMEASE PROTEIN"/>
    <property type="match status" value="1"/>
</dbReference>
<gene>
    <name evidence="11" type="ORF">GCM10012280_11850</name>
</gene>
<evidence type="ECO:0000256" key="8">
    <source>
        <dbReference type="ARBA" id="ARBA00023136"/>
    </source>
</evidence>
<sequence length="305" mass="33697">MTTAPTTAAGTSRQACDAPEATSAQLAARYGLTPSSVRPTRSEYLRLLWQRRDFITAYAHARITSMYSGARLGQVWHILTPLLSVGVYYLVFGMLLKAKGGTGDNYIAFLSVGMFVFTYTRESVSMGTKSIADRLPLIRALHFPRASLPIAATIVQLEQLLFSLAVVFALVLGTGEPVTLRWLCLVPALALQTVFNLGLAMFMSRIGARLHDMGELVPFILRTWMYSCGVFYSVEHVTQHAPAVIRLMLEWNPGAVYIELARFALIDGYQQIPANTWFAAGIWAVVAVVGGFLFCWQAEDRYGRG</sequence>
<evidence type="ECO:0000256" key="5">
    <source>
        <dbReference type="ARBA" id="ARBA00022519"/>
    </source>
</evidence>
<reference evidence="11" key="2">
    <citation type="submission" date="2020-09" db="EMBL/GenBank/DDBJ databases">
        <authorList>
            <person name="Sun Q."/>
            <person name="Zhou Y."/>
        </authorList>
    </citation>
    <scope>NUCLEOTIDE SEQUENCE</scope>
    <source>
        <strain evidence="11">CGMCC 4.7201</strain>
    </source>
</reference>
<keyword evidence="12" id="KW-1185">Reference proteome</keyword>
<evidence type="ECO:0000256" key="3">
    <source>
        <dbReference type="ARBA" id="ARBA00022448"/>
    </source>
</evidence>
<dbReference type="InterPro" id="IPR047817">
    <property type="entry name" value="ABC2_TM_bact-type"/>
</dbReference>
<dbReference type="GO" id="GO:0015920">
    <property type="term" value="P:lipopolysaccharide transport"/>
    <property type="evidence" value="ECO:0007669"/>
    <property type="project" value="TreeGrafter"/>
</dbReference>
<evidence type="ECO:0000256" key="2">
    <source>
        <dbReference type="ARBA" id="ARBA00007783"/>
    </source>
</evidence>
<feature type="transmembrane region" description="Helical" evidence="9">
    <location>
        <begin position="75"/>
        <end position="95"/>
    </location>
</feature>
<feature type="transmembrane region" description="Helical" evidence="9">
    <location>
        <begin position="277"/>
        <end position="296"/>
    </location>
</feature>
<dbReference type="Proteomes" id="UP000641932">
    <property type="component" value="Unassembled WGS sequence"/>
</dbReference>
<evidence type="ECO:0000256" key="1">
    <source>
        <dbReference type="ARBA" id="ARBA00004429"/>
    </source>
</evidence>
<comment type="subcellular location">
    <subcellularLocation>
        <location evidence="1">Cell inner membrane</location>
        <topology evidence="1">Multi-pass membrane protein</topology>
    </subcellularLocation>
    <subcellularLocation>
        <location evidence="9">Cell membrane</location>
        <topology evidence="9">Multi-pass membrane protein</topology>
    </subcellularLocation>
</comment>
<name>A0A917ZK30_9ACTN</name>